<dbReference type="PANTHER" id="PTHR11705:SF140">
    <property type="entry name" value="FI02848P-RELATED"/>
    <property type="match status" value="1"/>
</dbReference>
<dbReference type="SMART" id="SM00631">
    <property type="entry name" value="Zn_pept"/>
    <property type="match status" value="1"/>
</dbReference>
<keyword evidence="11" id="KW-0482">Metalloprotease</keyword>
<feature type="chain" id="PRO_5043642255" description="Zinc carboxypeptidase A 1" evidence="16">
    <location>
        <begin position="19"/>
        <end position="415"/>
    </location>
</feature>
<evidence type="ECO:0000256" key="10">
    <source>
        <dbReference type="ARBA" id="ARBA00022833"/>
    </source>
</evidence>
<dbReference type="EMBL" id="JANEYG010000007">
    <property type="protein sequence ID" value="KAJ8922114.1"/>
    <property type="molecule type" value="Genomic_DNA"/>
</dbReference>
<evidence type="ECO:0000256" key="13">
    <source>
        <dbReference type="ARBA" id="ARBA00057299"/>
    </source>
</evidence>
<dbReference type="SUPFAM" id="SSF54897">
    <property type="entry name" value="Protease propeptides/inhibitors"/>
    <property type="match status" value="1"/>
</dbReference>
<comment type="function">
    <text evidence="13">Involved in the digestion of the blood meal.</text>
</comment>
<dbReference type="InterPro" id="IPR003146">
    <property type="entry name" value="M14A_act_pep"/>
</dbReference>
<gene>
    <name evidence="18" type="ORF">NQ315_004048</name>
</gene>
<feature type="domain" description="Peptidase M14" evidence="17">
    <location>
        <begin position="121"/>
        <end position="410"/>
    </location>
</feature>
<evidence type="ECO:0000256" key="8">
    <source>
        <dbReference type="ARBA" id="ARBA00022729"/>
    </source>
</evidence>
<keyword evidence="5" id="KW-0121">Carboxypeptidase</keyword>
<evidence type="ECO:0000256" key="4">
    <source>
        <dbReference type="ARBA" id="ARBA00022525"/>
    </source>
</evidence>
<evidence type="ECO:0000313" key="19">
    <source>
        <dbReference type="Proteomes" id="UP001159042"/>
    </source>
</evidence>
<dbReference type="Gene3D" id="3.40.630.10">
    <property type="entry name" value="Zn peptidases"/>
    <property type="match status" value="1"/>
</dbReference>
<dbReference type="Proteomes" id="UP001159042">
    <property type="component" value="Unassembled WGS sequence"/>
</dbReference>
<dbReference type="FunFam" id="3.40.630.10:FF:000040">
    <property type="entry name" value="zinc carboxypeptidase"/>
    <property type="match status" value="1"/>
</dbReference>
<evidence type="ECO:0000256" key="14">
    <source>
        <dbReference type="ARBA" id="ARBA00069039"/>
    </source>
</evidence>
<evidence type="ECO:0000256" key="16">
    <source>
        <dbReference type="SAM" id="SignalP"/>
    </source>
</evidence>
<evidence type="ECO:0000313" key="18">
    <source>
        <dbReference type="EMBL" id="KAJ8922114.1"/>
    </source>
</evidence>
<keyword evidence="7" id="KW-0479">Metal-binding</keyword>
<dbReference type="PANTHER" id="PTHR11705">
    <property type="entry name" value="PROTEASE FAMILY M14 CARBOXYPEPTIDASE A,B"/>
    <property type="match status" value="1"/>
</dbReference>
<protein>
    <recommendedName>
        <fullName evidence="14">Zinc carboxypeptidase A 1</fullName>
    </recommendedName>
</protein>
<keyword evidence="8 16" id="KW-0732">Signal</keyword>
<comment type="subcellular location">
    <subcellularLocation>
        <location evidence="2">Secreted</location>
    </subcellularLocation>
</comment>
<dbReference type="GO" id="GO:0006508">
    <property type="term" value="P:proteolysis"/>
    <property type="evidence" value="ECO:0007669"/>
    <property type="project" value="UniProtKB-KW"/>
</dbReference>
<dbReference type="Gene3D" id="3.30.70.340">
    <property type="entry name" value="Metallocarboxypeptidase-like"/>
    <property type="match status" value="1"/>
</dbReference>
<dbReference type="Pfam" id="PF02244">
    <property type="entry name" value="Propep_M14"/>
    <property type="match status" value="1"/>
</dbReference>
<keyword evidence="19" id="KW-1185">Reference proteome</keyword>
<keyword evidence="10" id="KW-0862">Zinc</keyword>
<evidence type="ECO:0000256" key="1">
    <source>
        <dbReference type="ARBA" id="ARBA00001947"/>
    </source>
</evidence>
<evidence type="ECO:0000259" key="17">
    <source>
        <dbReference type="PROSITE" id="PS52035"/>
    </source>
</evidence>
<dbReference type="FunFam" id="3.30.70.340:FF:000002">
    <property type="entry name" value="Carboxypeptidase A"/>
    <property type="match status" value="1"/>
</dbReference>
<feature type="signal peptide" evidence="16">
    <location>
        <begin position="1"/>
        <end position="18"/>
    </location>
</feature>
<keyword evidence="4" id="KW-0964">Secreted</keyword>
<name>A0AAV8W6N3_9CUCU</name>
<evidence type="ECO:0000256" key="2">
    <source>
        <dbReference type="ARBA" id="ARBA00004613"/>
    </source>
</evidence>
<dbReference type="InterPro" id="IPR036990">
    <property type="entry name" value="M14A-like_propep"/>
</dbReference>
<dbReference type="SUPFAM" id="SSF53187">
    <property type="entry name" value="Zn-dependent exopeptidases"/>
    <property type="match status" value="1"/>
</dbReference>
<evidence type="ECO:0000256" key="11">
    <source>
        <dbReference type="ARBA" id="ARBA00023049"/>
    </source>
</evidence>
<reference evidence="18 19" key="1">
    <citation type="journal article" date="2023" name="Insect Mol. Biol.">
        <title>Genome sequencing provides insights into the evolution of gene families encoding plant cell wall-degrading enzymes in longhorned beetles.</title>
        <authorList>
            <person name="Shin N.R."/>
            <person name="Okamura Y."/>
            <person name="Kirsch R."/>
            <person name="Pauchet Y."/>
        </authorList>
    </citation>
    <scope>NUCLEOTIDE SEQUENCE [LARGE SCALE GENOMIC DNA]</scope>
    <source>
        <strain evidence="18">EAD_L_NR</strain>
    </source>
</reference>
<evidence type="ECO:0000256" key="3">
    <source>
        <dbReference type="ARBA" id="ARBA00005988"/>
    </source>
</evidence>
<evidence type="ECO:0000256" key="5">
    <source>
        <dbReference type="ARBA" id="ARBA00022645"/>
    </source>
</evidence>
<feature type="active site" description="Proton donor/acceptor" evidence="15">
    <location>
        <position position="376"/>
    </location>
</feature>
<dbReference type="GO" id="GO:0008270">
    <property type="term" value="F:zinc ion binding"/>
    <property type="evidence" value="ECO:0007669"/>
    <property type="project" value="InterPro"/>
</dbReference>
<sequence length="415" mass="46306">MNKLLAAIFLALIDIVFSGDVVHYEGYKVYQIYPKTVAESEVLNNYEGDTNFDFWAKPRILAAPVDLMVAPTAQWSFEKDMESNGISYKLLIRNVEETIQAENVRLRAAPRVEPGEVTFTEFMRHDEINAYLQRLETQYPDIVQLEIIGQSFEGRNLTLIRISSGGANKPTIFADATIHAREWIAGSMALYIINQLVENPENAALYQDIDWAIIPVANPDGYEYTHTTERLWRKTRSTGTICYGVDPNRNFDFEWMVAGASSWQCSDVYGGYAPFSEPETGALRDYLLAHKDNIKLYLAIHSYGRYLIFPWGYTNALPDDNDLLVAVAERVNSAIVAVGGTNYTIGTSTNVLGLAAGCSDDYAKGGAGINLSYCVELPGGGNAGFNPPATSIQEIVQETWEGFKAYHQYIQETFV</sequence>
<keyword evidence="9" id="KW-0378">Hydrolase</keyword>
<keyword evidence="12" id="KW-1015">Disulfide bond</keyword>
<evidence type="ECO:0000256" key="12">
    <source>
        <dbReference type="ARBA" id="ARBA00023157"/>
    </source>
</evidence>
<comment type="caution">
    <text evidence="18">The sequence shown here is derived from an EMBL/GenBank/DDBJ whole genome shotgun (WGS) entry which is preliminary data.</text>
</comment>
<evidence type="ECO:0000256" key="15">
    <source>
        <dbReference type="PROSITE-ProRule" id="PRU01379"/>
    </source>
</evidence>
<dbReference type="PROSITE" id="PS52035">
    <property type="entry name" value="PEPTIDASE_M14"/>
    <property type="match status" value="1"/>
</dbReference>
<organism evidence="18 19">
    <name type="scientific">Exocentrus adspersus</name>
    <dbReference type="NCBI Taxonomy" id="1586481"/>
    <lineage>
        <taxon>Eukaryota</taxon>
        <taxon>Metazoa</taxon>
        <taxon>Ecdysozoa</taxon>
        <taxon>Arthropoda</taxon>
        <taxon>Hexapoda</taxon>
        <taxon>Insecta</taxon>
        <taxon>Pterygota</taxon>
        <taxon>Neoptera</taxon>
        <taxon>Endopterygota</taxon>
        <taxon>Coleoptera</taxon>
        <taxon>Polyphaga</taxon>
        <taxon>Cucujiformia</taxon>
        <taxon>Chrysomeloidea</taxon>
        <taxon>Cerambycidae</taxon>
        <taxon>Lamiinae</taxon>
        <taxon>Acanthocinini</taxon>
        <taxon>Exocentrus</taxon>
    </lineage>
</organism>
<dbReference type="CDD" id="cd03860">
    <property type="entry name" value="M14_CP_A-B_like"/>
    <property type="match status" value="1"/>
</dbReference>
<proteinExistence type="inferred from homology"/>
<comment type="similarity">
    <text evidence="3 15">Belongs to the peptidase M14 family.</text>
</comment>
<dbReference type="Pfam" id="PF00246">
    <property type="entry name" value="Peptidase_M14"/>
    <property type="match status" value="1"/>
</dbReference>
<dbReference type="GO" id="GO:0005615">
    <property type="term" value="C:extracellular space"/>
    <property type="evidence" value="ECO:0007669"/>
    <property type="project" value="TreeGrafter"/>
</dbReference>
<evidence type="ECO:0000256" key="7">
    <source>
        <dbReference type="ARBA" id="ARBA00022723"/>
    </source>
</evidence>
<dbReference type="GO" id="GO:0004181">
    <property type="term" value="F:metallocarboxypeptidase activity"/>
    <property type="evidence" value="ECO:0007669"/>
    <property type="project" value="InterPro"/>
</dbReference>
<dbReference type="AlphaFoldDB" id="A0AAV8W6N3"/>
<evidence type="ECO:0000256" key="6">
    <source>
        <dbReference type="ARBA" id="ARBA00022670"/>
    </source>
</evidence>
<accession>A0AAV8W6N3</accession>
<evidence type="ECO:0000256" key="9">
    <source>
        <dbReference type="ARBA" id="ARBA00022801"/>
    </source>
</evidence>
<comment type="cofactor">
    <cofactor evidence="1">
        <name>Zn(2+)</name>
        <dbReference type="ChEBI" id="CHEBI:29105"/>
    </cofactor>
</comment>
<dbReference type="InterPro" id="IPR000834">
    <property type="entry name" value="Peptidase_M14"/>
</dbReference>
<dbReference type="PRINTS" id="PR00765">
    <property type="entry name" value="CRBOXYPTASEA"/>
</dbReference>
<keyword evidence="6" id="KW-0645">Protease</keyword>